<feature type="non-terminal residue" evidence="2">
    <location>
        <position position="1"/>
    </location>
</feature>
<reference evidence="2 3" key="1">
    <citation type="submission" date="2024-05" db="EMBL/GenBank/DDBJ databases">
        <title>Genome sequencing and assembly of Indian major carp, Cirrhinus mrigala (Hamilton, 1822).</title>
        <authorList>
            <person name="Mohindra V."/>
            <person name="Chowdhury L.M."/>
            <person name="Lal K."/>
            <person name="Jena J.K."/>
        </authorList>
    </citation>
    <scope>NUCLEOTIDE SEQUENCE [LARGE SCALE GENOMIC DNA]</scope>
    <source>
        <strain evidence="2">CM1030</strain>
        <tissue evidence="2">Blood</tissue>
    </source>
</reference>
<comment type="caution">
    <text evidence="2">The sequence shown here is derived from an EMBL/GenBank/DDBJ whole genome shotgun (WGS) entry which is preliminary data.</text>
</comment>
<evidence type="ECO:0000256" key="1">
    <source>
        <dbReference type="SAM" id="MobiDB-lite"/>
    </source>
</evidence>
<proteinExistence type="predicted"/>
<dbReference type="AlphaFoldDB" id="A0ABD0NR35"/>
<dbReference type="EMBL" id="JAMKFB020000020">
    <property type="protein sequence ID" value="KAL0164345.1"/>
    <property type="molecule type" value="Genomic_DNA"/>
</dbReference>
<feature type="compositionally biased region" description="Basic and acidic residues" evidence="1">
    <location>
        <begin position="46"/>
        <end position="67"/>
    </location>
</feature>
<name>A0ABD0NR35_CIRMR</name>
<accession>A0ABD0NR35</accession>
<keyword evidence="3" id="KW-1185">Reference proteome</keyword>
<feature type="region of interest" description="Disordered" evidence="1">
    <location>
        <begin position="1"/>
        <end position="25"/>
    </location>
</feature>
<evidence type="ECO:0000313" key="2">
    <source>
        <dbReference type="EMBL" id="KAL0164345.1"/>
    </source>
</evidence>
<feature type="region of interest" description="Disordered" evidence="1">
    <location>
        <begin position="39"/>
        <end position="67"/>
    </location>
</feature>
<evidence type="ECO:0000313" key="3">
    <source>
        <dbReference type="Proteomes" id="UP001529510"/>
    </source>
</evidence>
<organism evidence="2 3">
    <name type="scientific">Cirrhinus mrigala</name>
    <name type="common">Mrigala</name>
    <dbReference type="NCBI Taxonomy" id="683832"/>
    <lineage>
        <taxon>Eukaryota</taxon>
        <taxon>Metazoa</taxon>
        <taxon>Chordata</taxon>
        <taxon>Craniata</taxon>
        <taxon>Vertebrata</taxon>
        <taxon>Euteleostomi</taxon>
        <taxon>Actinopterygii</taxon>
        <taxon>Neopterygii</taxon>
        <taxon>Teleostei</taxon>
        <taxon>Ostariophysi</taxon>
        <taxon>Cypriniformes</taxon>
        <taxon>Cyprinidae</taxon>
        <taxon>Labeoninae</taxon>
        <taxon>Labeonini</taxon>
        <taxon>Cirrhinus</taxon>
    </lineage>
</organism>
<sequence>MVQTDWGTRRALKRACRAKPPRRLSPSLQVTANVTSNIAPRTGPRAIREDYEKINTYEGNRDRQSAR</sequence>
<feature type="compositionally biased region" description="Basic residues" evidence="1">
    <location>
        <begin position="10"/>
        <end position="22"/>
    </location>
</feature>
<gene>
    <name evidence="2" type="ORF">M9458_040098</name>
</gene>
<protein>
    <submittedName>
        <fullName evidence="2">Uncharacterized protein</fullName>
    </submittedName>
</protein>
<dbReference type="Proteomes" id="UP001529510">
    <property type="component" value="Unassembled WGS sequence"/>
</dbReference>